<dbReference type="HOGENOM" id="CLU_2762771_0_0_1"/>
<dbReference type="AlphaFoldDB" id="M1ABF9"/>
<dbReference type="Proteomes" id="UP000011115">
    <property type="component" value="Unassembled WGS sequence"/>
</dbReference>
<reference evidence="1" key="2">
    <citation type="submission" date="2015-06" db="UniProtKB">
        <authorList>
            <consortium name="EnsemblPlants"/>
        </authorList>
    </citation>
    <scope>IDENTIFICATION</scope>
    <source>
        <strain evidence="1">DM1-3 516 R44</strain>
    </source>
</reference>
<evidence type="ECO:0000313" key="2">
    <source>
        <dbReference type="Proteomes" id="UP000011115"/>
    </source>
</evidence>
<organism evidence="1 2">
    <name type="scientific">Solanum tuberosum</name>
    <name type="common">Potato</name>
    <dbReference type="NCBI Taxonomy" id="4113"/>
    <lineage>
        <taxon>Eukaryota</taxon>
        <taxon>Viridiplantae</taxon>
        <taxon>Streptophyta</taxon>
        <taxon>Embryophyta</taxon>
        <taxon>Tracheophyta</taxon>
        <taxon>Spermatophyta</taxon>
        <taxon>Magnoliopsida</taxon>
        <taxon>eudicotyledons</taxon>
        <taxon>Gunneridae</taxon>
        <taxon>Pentapetalae</taxon>
        <taxon>asterids</taxon>
        <taxon>lamiids</taxon>
        <taxon>Solanales</taxon>
        <taxon>Solanaceae</taxon>
        <taxon>Solanoideae</taxon>
        <taxon>Solaneae</taxon>
        <taxon>Solanum</taxon>
    </lineage>
</organism>
<evidence type="ECO:0000313" key="1">
    <source>
        <dbReference type="EnsemblPlants" id="PGSC0003DMT400018985"/>
    </source>
</evidence>
<protein>
    <submittedName>
        <fullName evidence="1">Thymidine kinase</fullName>
    </submittedName>
</protein>
<dbReference type="EnsemblPlants" id="PGSC0003DMT400018985">
    <property type="protein sequence ID" value="PGSC0003DMT400018985"/>
    <property type="gene ID" value="PGSC0003DMG401007356"/>
</dbReference>
<dbReference type="Gramene" id="PGSC0003DMT400018985">
    <property type="protein sequence ID" value="PGSC0003DMT400018985"/>
    <property type="gene ID" value="PGSC0003DMG401007356"/>
</dbReference>
<name>M1ABF9_SOLTU</name>
<dbReference type="PaxDb" id="4113-PGSC0003DMT400018985"/>
<proteinExistence type="predicted"/>
<sequence>MYISAPPISSVSVSLVFLKVKNALLLHSSHLAVNFVTVSASGIMSSTEPKLFLQPNKHQIPCKSTIIGLN</sequence>
<dbReference type="InParanoid" id="M1ABF9"/>
<accession>M1ABF9</accession>
<reference evidence="2" key="1">
    <citation type="journal article" date="2011" name="Nature">
        <title>Genome sequence and analysis of the tuber crop potato.</title>
        <authorList>
            <consortium name="The Potato Genome Sequencing Consortium"/>
        </authorList>
    </citation>
    <scope>NUCLEOTIDE SEQUENCE [LARGE SCALE GENOMIC DNA]</scope>
    <source>
        <strain evidence="2">cv. DM1-3 516 R44</strain>
    </source>
</reference>
<keyword evidence="2" id="KW-1185">Reference proteome</keyword>